<keyword evidence="7" id="KW-0732">Signal</keyword>
<dbReference type="Gene3D" id="3.10.50.40">
    <property type="match status" value="1"/>
</dbReference>
<protein>
    <recommendedName>
        <fullName evidence="6">Peptidyl-prolyl cis-trans isomerase</fullName>
        <ecNumber evidence="6">5.2.1.8</ecNumber>
    </recommendedName>
</protein>
<dbReference type="SUPFAM" id="SSF54534">
    <property type="entry name" value="FKBP-like"/>
    <property type="match status" value="1"/>
</dbReference>
<dbReference type="GO" id="GO:0003755">
    <property type="term" value="F:peptidyl-prolyl cis-trans isomerase activity"/>
    <property type="evidence" value="ECO:0007669"/>
    <property type="project" value="UniProtKB-UniRule"/>
</dbReference>
<feature type="domain" description="PPIase FKBP-type" evidence="8">
    <location>
        <begin position="202"/>
        <end position="292"/>
    </location>
</feature>
<dbReference type="InterPro" id="IPR001179">
    <property type="entry name" value="PPIase_FKBP_dom"/>
</dbReference>
<comment type="catalytic activity">
    <reaction evidence="1 5 6">
        <text>[protein]-peptidylproline (omega=180) = [protein]-peptidylproline (omega=0)</text>
        <dbReference type="Rhea" id="RHEA:16237"/>
        <dbReference type="Rhea" id="RHEA-COMP:10747"/>
        <dbReference type="Rhea" id="RHEA-COMP:10748"/>
        <dbReference type="ChEBI" id="CHEBI:83833"/>
        <dbReference type="ChEBI" id="CHEBI:83834"/>
        <dbReference type="EC" id="5.2.1.8"/>
    </reaction>
</comment>
<dbReference type="EC" id="5.2.1.8" evidence="6"/>
<evidence type="ECO:0000256" key="2">
    <source>
        <dbReference type="ARBA" id="ARBA00006577"/>
    </source>
</evidence>
<dbReference type="PANTHER" id="PTHR43811">
    <property type="entry name" value="FKBP-TYPE PEPTIDYL-PROLYL CIS-TRANS ISOMERASE FKPA"/>
    <property type="match status" value="1"/>
</dbReference>
<evidence type="ECO:0000256" key="6">
    <source>
        <dbReference type="RuleBase" id="RU003915"/>
    </source>
</evidence>
<evidence type="ECO:0000313" key="9">
    <source>
        <dbReference type="EMBL" id="QAY70865.1"/>
    </source>
</evidence>
<dbReference type="PANTHER" id="PTHR43811:SF19">
    <property type="entry name" value="39 KDA FK506-BINDING NUCLEAR PROTEIN"/>
    <property type="match status" value="1"/>
</dbReference>
<comment type="similarity">
    <text evidence="2 6">Belongs to the FKBP-type PPIase family.</text>
</comment>
<dbReference type="InterPro" id="IPR046357">
    <property type="entry name" value="PPIase_dom_sf"/>
</dbReference>
<evidence type="ECO:0000256" key="3">
    <source>
        <dbReference type="ARBA" id="ARBA00023110"/>
    </source>
</evidence>
<name>A0A4P6F635_9MICO</name>
<reference evidence="9 10" key="1">
    <citation type="submission" date="2019-01" db="EMBL/GenBank/DDBJ databases">
        <title>Genome sequencing of strain FW10M-9.</title>
        <authorList>
            <person name="Heo J."/>
            <person name="Kim S.-J."/>
            <person name="Kim J.-S."/>
            <person name="Hong S.-B."/>
            <person name="Kwon S.-W."/>
        </authorList>
    </citation>
    <scope>NUCLEOTIDE SEQUENCE [LARGE SCALE GENOMIC DNA]</scope>
    <source>
        <strain evidence="9 10">FW10M-9</strain>
    </source>
</reference>
<dbReference type="Proteomes" id="UP000292118">
    <property type="component" value="Chromosome"/>
</dbReference>
<proteinExistence type="inferred from homology"/>
<evidence type="ECO:0000259" key="8">
    <source>
        <dbReference type="PROSITE" id="PS50059"/>
    </source>
</evidence>
<dbReference type="RefSeq" id="WP_129189033.1">
    <property type="nucleotide sequence ID" value="NZ_CP035493.1"/>
</dbReference>
<keyword evidence="3 5" id="KW-0697">Rotamase</keyword>
<keyword evidence="4 5" id="KW-0413">Isomerase</keyword>
<organism evidence="9 10">
    <name type="scientific">Xylanimonas protaetiae</name>
    <dbReference type="NCBI Taxonomy" id="2509457"/>
    <lineage>
        <taxon>Bacteria</taxon>
        <taxon>Bacillati</taxon>
        <taxon>Actinomycetota</taxon>
        <taxon>Actinomycetes</taxon>
        <taxon>Micrococcales</taxon>
        <taxon>Promicromonosporaceae</taxon>
        <taxon>Xylanimonas</taxon>
    </lineage>
</organism>
<evidence type="ECO:0000256" key="5">
    <source>
        <dbReference type="PROSITE-ProRule" id="PRU00277"/>
    </source>
</evidence>
<feature type="chain" id="PRO_5020319665" description="Peptidyl-prolyl cis-trans isomerase" evidence="7">
    <location>
        <begin position="26"/>
        <end position="312"/>
    </location>
</feature>
<dbReference type="OrthoDB" id="25996at2"/>
<dbReference type="Pfam" id="PF00254">
    <property type="entry name" value="FKBP_C"/>
    <property type="match status" value="1"/>
</dbReference>
<dbReference type="EMBL" id="CP035493">
    <property type="protein sequence ID" value="QAY70865.1"/>
    <property type="molecule type" value="Genomic_DNA"/>
</dbReference>
<accession>A0A4P6F635</accession>
<dbReference type="PROSITE" id="PS50059">
    <property type="entry name" value="FKBP_PPIASE"/>
    <property type="match status" value="1"/>
</dbReference>
<dbReference type="KEGG" id="xya:ET471_13225"/>
<gene>
    <name evidence="9" type="ORF">ET471_13225</name>
</gene>
<feature type="signal peptide" evidence="7">
    <location>
        <begin position="1"/>
        <end position="25"/>
    </location>
</feature>
<evidence type="ECO:0000256" key="7">
    <source>
        <dbReference type="SAM" id="SignalP"/>
    </source>
</evidence>
<evidence type="ECO:0000256" key="1">
    <source>
        <dbReference type="ARBA" id="ARBA00000971"/>
    </source>
</evidence>
<dbReference type="PROSITE" id="PS51257">
    <property type="entry name" value="PROKAR_LIPOPROTEIN"/>
    <property type="match status" value="1"/>
</dbReference>
<evidence type="ECO:0000256" key="4">
    <source>
        <dbReference type="ARBA" id="ARBA00023235"/>
    </source>
</evidence>
<keyword evidence="10" id="KW-1185">Reference proteome</keyword>
<dbReference type="AlphaFoldDB" id="A0A4P6F635"/>
<sequence length="312" mass="32511">MSRSTLVSLLAVLALLLTGCDTVGAAAQPQVSQAPVEVTGEAGQEPVLTYEQPLAITQPGTRTVWPGTGEPLVEGGPVLLNLYAQDGRDGSVVQSTFTDAPAWHTMSVTSLGANLHEALQGSRVGARLLFLEEDGGMPLVLVVDVLPTRASGTPVDRRDGLPRVTLADDGAPTVDVPADTAPPTDLVVQPLVRGTGPQVEVGEVVTVRFTGVRWDDGGVFDTTWDTPDGPEAVQSLMIGIGQVIDGWDEGLLEQTVGSQVLLVVPPSLGYGGTSNPLADQTLVYVVDILDAHYQVTEAPAEAPSDQPREGAS</sequence>
<evidence type="ECO:0000313" key="10">
    <source>
        <dbReference type="Proteomes" id="UP000292118"/>
    </source>
</evidence>